<proteinExistence type="predicted"/>
<keyword evidence="2" id="KW-0472">Membrane</keyword>
<name>A0ABX8QSU6_9ACTN</name>
<reference evidence="3" key="1">
    <citation type="submission" date="2020-07" db="EMBL/GenBank/DDBJ databases">
        <authorList>
            <person name="Tarantini F.S."/>
            <person name="Hong K.W."/>
            <person name="Chan K.G."/>
        </authorList>
    </citation>
    <scope>NUCLEOTIDE SEQUENCE</scope>
    <source>
        <strain evidence="3">32-07</strain>
    </source>
</reference>
<dbReference type="InterPro" id="IPR029058">
    <property type="entry name" value="AB_hydrolase_fold"/>
</dbReference>
<dbReference type="SUPFAM" id="SSF53474">
    <property type="entry name" value="alpha/beta-Hydrolases"/>
    <property type="match status" value="1"/>
</dbReference>
<dbReference type="Pfam" id="PF00756">
    <property type="entry name" value="Esterase"/>
    <property type="match status" value="1"/>
</dbReference>
<feature type="region of interest" description="Disordered" evidence="1">
    <location>
        <begin position="90"/>
        <end position="122"/>
    </location>
</feature>
<sequence length="392" mass="41155">MEPVSGLLLLLVCGLTAGCVAAAVVLWPRLGGPGARPLLARSGTLLATQALMTVSAVLLANRYFVFYATWNDLLGGDTAQVRVERVQPSGGVRMPADEPVRRMPTDLGPRRPGRERDPAADGRVDRLRFRGARSGLAAELYVYLPPQYFQAAYAGRRLPVVMVLADGAADGKADAGKDPSAGAMAWIRQGRLPSAADDAEGPGNAQPMVYAMVGQGHGCIDVPGRSAGASGLAETFLSQDVPEALADTYRLPRTRKGWGLLGLAAGGHCAARLAMLHSDRFAAAAALGGRFGLPPAPPAGPGGDPYGGSRAYRLDNDLLWRLENLPPPPVAVLAAAGTGGEDAREAERFTARVKPPMMTGSVLVPGSPGTLRQWRGRLRPVLEWTGAHLRGE</sequence>
<dbReference type="InterPro" id="IPR050583">
    <property type="entry name" value="Mycobacterial_A85_antigen"/>
</dbReference>
<dbReference type="PANTHER" id="PTHR48098:SF1">
    <property type="entry name" value="DIACYLGLYCEROL ACYLTRANSFERASE_MYCOLYLTRANSFERASE AG85A"/>
    <property type="match status" value="1"/>
</dbReference>
<evidence type="ECO:0000313" key="4">
    <source>
        <dbReference type="Proteomes" id="UP001049518"/>
    </source>
</evidence>
<evidence type="ECO:0000256" key="2">
    <source>
        <dbReference type="SAM" id="Phobius"/>
    </source>
</evidence>
<dbReference type="Gene3D" id="3.40.50.1820">
    <property type="entry name" value="alpha/beta hydrolase"/>
    <property type="match status" value="1"/>
</dbReference>
<dbReference type="Proteomes" id="UP001049518">
    <property type="component" value="Chromosome"/>
</dbReference>
<protein>
    <recommendedName>
        <fullName evidence="5">Esterase</fullName>
    </recommendedName>
</protein>
<keyword evidence="2" id="KW-1133">Transmembrane helix</keyword>
<evidence type="ECO:0008006" key="5">
    <source>
        <dbReference type="Google" id="ProtNLM"/>
    </source>
</evidence>
<feature type="compositionally biased region" description="Basic and acidic residues" evidence="1">
    <location>
        <begin position="95"/>
        <end position="122"/>
    </location>
</feature>
<dbReference type="PANTHER" id="PTHR48098">
    <property type="entry name" value="ENTEROCHELIN ESTERASE-RELATED"/>
    <property type="match status" value="1"/>
</dbReference>
<keyword evidence="2" id="KW-0812">Transmembrane</keyword>
<feature type="transmembrane region" description="Helical" evidence="2">
    <location>
        <begin position="38"/>
        <end position="60"/>
    </location>
</feature>
<dbReference type="RefSeq" id="WP_231335088.1">
    <property type="nucleotide sequence ID" value="NZ_CP059572.1"/>
</dbReference>
<dbReference type="EMBL" id="CP059572">
    <property type="protein sequence ID" value="QXJ21906.1"/>
    <property type="molecule type" value="Genomic_DNA"/>
</dbReference>
<accession>A0ABX8QSU6</accession>
<evidence type="ECO:0000313" key="3">
    <source>
        <dbReference type="EMBL" id="QXJ21906.1"/>
    </source>
</evidence>
<evidence type="ECO:0000256" key="1">
    <source>
        <dbReference type="SAM" id="MobiDB-lite"/>
    </source>
</evidence>
<keyword evidence="4" id="KW-1185">Reference proteome</keyword>
<organism evidence="3 4">
    <name type="scientific">Actinomadura graeca</name>
    <dbReference type="NCBI Taxonomy" id="2750812"/>
    <lineage>
        <taxon>Bacteria</taxon>
        <taxon>Bacillati</taxon>
        <taxon>Actinomycetota</taxon>
        <taxon>Actinomycetes</taxon>
        <taxon>Streptosporangiales</taxon>
        <taxon>Thermomonosporaceae</taxon>
        <taxon>Actinomadura</taxon>
    </lineage>
</organism>
<dbReference type="InterPro" id="IPR000801">
    <property type="entry name" value="Esterase-like"/>
</dbReference>
<gene>
    <name evidence="3" type="ORF">AGRA3207_002815</name>
</gene>